<dbReference type="RefSeq" id="WP_146109749.1">
    <property type="nucleotide sequence ID" value="NZ_PVEO01000010.1"/>
</dbReference>
<gene>
    <name evidence="1" type="ORF">CLV33_1108</name>
</gene>
<accession>A0A362WXX0</accession>
<dbReference type="PROSITE" id="PS51257">
    <property type="entry name" value="PROKAR_LIPOPROTEIN"/>
    <property type="match status" value="1"/>
</dbReference>
<dbReference type="AlphaFoldDB" id="A0A362WXX0"/>
<evidence type="ECO:0008006" key="3">
    <source>
        <dbReference type="Google" id="ProtNLM"/>
    </source>
</evidence>
<evidence type="ECO:0000313" key="1">
    <source>
        <dbReference type="EMBL" id="PQV46215.1"/>
    </source>
</evidence>
<comment type="caution">
    <text evidence="1">The sequence shown here is derived from an EMBL/GenBank/DDBJ whole genome shotgun (WGS) entry which is preliminary data.</text>
</comment>
<dbReference type="EMBL" id="PVEO01000010">
    <property type="protein sequence ID" value="PQV46215.1"/>
    <property type="molecule type" value="Genomic_DNA"/>
</dbReference>
<protein>
    <recommendedName>
        <fullName evidence="3">Lipoprotein</fullName>
    </recommendedName>
</protein>
<organism evidence="1 2">
    <name type="scientific">Jejuia pallidilutea</name>
    <dbReference type="NCBI Taxonomy" id="504487"/>
    <lineage>
        <taxon>Bacteria</taxon>
        <taxon>Pseudomonadati</taxon>
        <taxon>Bacteroidota</taxon>
        <taxon>Flavobacteriia</taxon>
        <taxon>Flavobacteriales</taxon>
        <taxon>Flavobacteriaceae</taxon>
        <taxon>Jejuia</taxon>
    </lineage>
</organism>
<evidence type="ECO:0000313" key="2">
    <source>
        <dbReference type="Proteomes" id="UP000251545"/>
    </source>
</evidence>
<reference evidence="1 2" key="1">
    <citation type="submission" date="2018-02" db="EMBL/GenBank/DDBJ databases">
        <title>Genomic Encyclopedia of Archaeal and Bacterial Type Strains, Phase II (KMG-II): from individual species to whole genera.</title>
        <authorList>
            <person name="Goeker M."/>
        </authorList>
    </citation>
    <scope>NUCLEOTIDE SEQUENCE [LARGE SCALE GENOMIC DNA]</scope>
    <source>
        <strain evidence="1 2">DSM 21165</strain>
    </source>
</reference>
<sequence>MKHLLLLLCIGCVAILSCDGRMSKKEALKESIETFRNAKHAVKTNKIFPETYAEVENDTILSNGYRVKIKNFTNMNKLIDHTTSNLFDETLKFRRIDSEITVYKNDKLIYRNIINNAFSEYHIREKFNIQQYLNNGISVDELASLKLNKVVLITSNVVPKSSYSSYYKIIIDEYGNSNFKEIEDART</sequence>
<proteinExistence type="predicted"/>
<dbReference type="Proteomes" id="UP000251545">
    <property type="component" value="Unassembled WGS sequence"/>
</dbReference>
<name>A0A362WXX0_9FLAO</name>